<protein>
    <submittedName>
        <fullName evidence="2">Uncharacterized protein</fullName>
    </submittedName>
</protein>
<organism evidence="2 3">
    <name type="scientific">Nezara viridula</name>
    <name type="common">Southern green stink bug</name>
    <name type="synonym">Cimex viridulus</name>
    <dbReference type="NCBI Taxonomy" id="85310"/>
    <lineage>
        <taxon>Eukaryota</taxon>
        <taxon>Metazoa</taxon>
        <taxon>Ecdysozoa</taxon>
        <taxon>Arthropoda</taxon>
        <taxon>Hexapoda</taxon>
        <taxon>Insecta</taxon>
        <taxon>Pterygota</taxon>
        <taxon>Neoptera</taxon>
        <taxon>Paraneoptera</taxon>
        <taxon>Hemiptera</taxon>
        <taxon>Heteroptera</taxon>
        <taxon>Panheteroptera</taxon>
        <taxon>Pentatomomorpha</taxon>
        <taxon>Pentatomoidea</taxon>
        <taxon>Pentatomidae</taxon>
        <taxon>Pentatominae</taxon>
        <taxon>Nezara</taxon>
    </lineage>
</organism>
<evidence type="ECO:0000313" key="3">
    <source>
        <dbReference type="Proteomes" id="UP001152798"/>
    </source>
</evidence>
<keyword evidence="1" id="KW-0812">Transmembrane</keyword>
<dbReference type="PANTHER" id="PTHR38640">
    <property type="entry name" value="GEO09659P1"/>
    <property type="match status" value="1"/>
</dbReference>
<keyword evidence="3" id="KW-1185">Reference proteome</keyword>
<proteinExistence type="predicted"/>
<feature type="transmembrane region" description="Helical" evidence="1">
    <location>
        <begin position="21"/>
        <end position="41"/>
    </location>
</feature>
<sequence>MSASESKKECTICSYIPLKPLTMTNVAAFYVPVFGSVSYATLSVNVMNPSLLTKIVPSRDVTNFLLTTSVVGSGMYIYNRRHLHDADMSAKMLYSGFDALIFNFGSVLLWAVLRTVSPKSNCIATIMGLLTSGGLLYTGYSYLKYIDDNASSSSSSSVTK</sequence>
<dbReference type="AlphaFoldDB" id="A0A9P0HK53"/>
<name>A0A9P0HK53_NEZVI</name>
<feature type="transmembrane region" description="Helical" evidence="1">
    <location>
        <begin position="61"/>
        <end position="79"/>
    </location>
</feature>
<keyword evidence="1" id="KW-1133">Transmembrane helix</keyword>
<evidence type="ECO:0000313" key="2">
    <source>
        <dbReference type="EMBL" id="CAH1403516.1"/>
    </source>
</evidence>
<dbReference type="PANTHER" id="PTHR38640:SF1">
    <property type="entry name" value="GEO09659P1"/>
    <property type="match status" value="1"/>
</dbReference>
<feature type="transmembrane region" description="Helical" evidence="1">
    <location>
        <begin position="123"/>
        <end position="143"/>
    </location>
</feature>
<accession>A0A9P0HK53</accession>
<reference evidence="2" key="1">
    <citation type="submission" date="2022-01" db="EMBL/GenBank/DDBJ databases">
        <authorList>
            <person name="King R."/>
        </authorList>
    </citation>
    <scope>NUCLEOTIDE SEQUENCE</scope>
</reference>
<evidence type="ECO:0000256" key="1">
    <source>
        <dbReference type="SAM" id="Phobius"/>
    </source>
</evidence>
<dbReference type="EMBL" id="OV725081">
    <property type="protein sequence ID" value="CAH1403516.1"/>
    <property type="molecule type" value="Genomic_DNA"/>
</dbReference>
<feature type="transmembrane region" description="Helical" evidence="1">
    <location>
        <begin position="91"/>
        <end position="111"/>
    </location>
</feature>
<dbReference type="OrthoDB" id="5915502at2759"/>
<gene>
    <name evidence="2" type="ORF">NEZAVI_LOCUS12117</name>
</gene>
<keyword evidence="1" id="KW-0472">Membrane</keyword>
<dbReference type="Proteomes" id="UP001152798">
    <property type="component" value="Chromosome 5"/>
</dbReference>